<dbReference type="PANTHER" id="PTHR43245:SF58">
    <property type="entry name" value="BLL5923 PROTEIN"/>
    <property type="match status" value="1"/>
</dbReference>
<dbReference type="Gene3D" id="3.40.50.720">
    <property type="entry name" value="NAD(P)-binding Rossmann-like Domain"/>
    <property type="match status" value="1"/>
</dbReference>
<dbReference type="EMBL" id="FTNM01000002">
    <property type="protein sequence ID" value="SIQ85076.1"/>
    <property type="molecule type" value="Genomic_DNA"/>
</dbReference>
<dbReference type="RefSeq" id="WP_076421578.1">
    <property type="nucleotide sequence ID" value="NZ_FTNM01000002.1"/>
</dbReference>
<dbReference type="Proteomes" id="UP000185924">
    <property type="component" value="Unassembled WGS sequence"/>
</dbReference>
<evidence type="ECO:0000259" key="1">
    <source>
        <dbReference type="Pfam" id="PF01370"/>
    </source>
</evidence>
<feature type="domain" description="NAD-dependent epimerase/dehydratase" evidence="1">
    <location>
        <begin position="5"/>
        <end position="227"/>
    </location>
</feature>
<evidence type="ECO:0000313" key="3">
    <source>
        <dbReference type="Proteomes" id="UP000185924"/>
    </source>
</evidence>
<organism evidence="2 3">
    <name type="scientific">Pontibacter lucknowensis</name>
    <dbReference type="NCBI Taxonomy" id="1077936"/>
    <lineage>
        <taxon>Bacteria</taxon>
        <taxon>Pseudomonadati</taxon>
        <taxon>Bacteroidota</taxon>
        <taxon>Cytophagia</taxon>
        <taxon>Cytophagales</taxon>
        <taxon>Hymenobacteraceae</taxon>
        <taxon>Pontibacter</taxon>
    </lineage>
</organism>
<dbReference type="AlphaFoldDB" id="A0A1N6W560"/>
<evidence type="ECO:0000313" key="2">
    <source>
        <dbReference type="EMBL" id="SIQ85076.1"/>
    </source>
</evidence>
<dbReference type="STRING" id="1077936.SAMN05421545_1360"/>
<protein>
    <submittedName>
        <fullName evidence="2">Nucleoside-diphosphate-sugar epimerase</fullName>
    </submittedName>
</protein>
<dbReference type="PANTHER" id="PTHR43245">
    <property type="entry name" value="BIFUNCTIONAL POLYMYXIN RESISTANCE PROTEIN ARNA"/>
    <property type="match status" value="1"/>
</dbReference>
<accession>A0A1N6W560</accession>
<dbReference type="SUPFAM" id="SSF51735">
    <property type="entry name" value="NAD(P)-binding Rossmann-fold domains"/>
    <property type="match status" value="1"/>
</dbReference>
<proteinExistence type="predicted"/>
<reference evidence="2" key="1">
    <citation type="submission" date="2017-01" db="EMBL/GenBank/DDBJ databases">
        <authorList>
            <person name="Mah S.A."/>
            <person name="Swanson W.J."/>
            <person name="Moy G.W."/>
            <person name="Vacquier V.D."/>
        </authorList>
    </citation>
    <scope>NUCLEOTIDE SEQUENCE [LARGE SCALE GENOMIC DNA]</scope>
    <source>
        <strain evidence="2">DM9</strain>
    </source>
</reference>
<dbReference type="Pfam" id="PF01370">
    <property type="entry name" value="Epimerase"/>
    <property type="match status" value="1"/>
</dbReference>
<dbReference type="OrthoDB" id="1490291at2"/>
<dbReference type="InterPro" id="IPR001509">
    <property type="entry name" value="Epimerase_deHydtase"/>
</dbReference>
<dbReference type="InterPro" id="IPR036291">
    <property type="entry name" value="NAD(P)-bd_dom_sf"/>
</dbReference>
<name>A0A1N6W560_9BACT</name>
<gene>
    <name evidence="2" type="ORF">SAMN05421545_1360</name>
</gene>
<keyword evidence="3" id="KW-1185">Reference proteome</keyword>
<sequence length="330" mass="36951">MKERVLITGASGFVGHHLVEAAVQAGLEVYAAVRPSSEVAHLQNFDIHYTSLKFNDSAALVKELEEKQYHYIIHAAGITKAKSEQEYNSVNADYTQKLALAALEADIPLKKFVFISSLAALGPVVYSDTTPIHEQSKAQPVTAYGKSKLLAEQYLAELKDLPLVVLRPTAVYGPREKDIFIVLKTLNLGLEPYISNKPQWLSFVYVKDLARAVIQALGSEIHHAYYNVSDGNSYDRYALATITKRILGRKAIRFHVPMGVVTVMARLLEAAYATSSKMPALNKEKLNELAAENWNCSIDRIRQDLGFVPEYDLEKGLAHTLKWYKENNWL</sequence>
<dbReference type="InterPro" id="IPR050177">
    <property type="entry name" value="Lipid_A_modif_metabolic_enz"/>
</dbReference>